<name>A0A4R5FIE2_9ACTN</name>
<dbReference type="Proteomes" id="UP000295136">
    <property type="component" value="Unassembled WGS sequence"/>
</dbReference>
<dbReference type="PRINTS" id="PR00420">
    <property type="entry name" value="RNGMNOXGNASE"/>
</dbReference>
<feature type="domain" description="FAD-binding" evidence="1">
    <location>
        <begin position="4"/>
        <end position="316"/>
    </location>
</feature>
<dbReference type="Gene3D" id="3.50.50.60">
    <property type="entry name" value="FAD/NAD(P)-binding domain"/>
    <property type="match status" value="1"/>
</dbReference>
<keyword evidence="3" id="KW-1185">Reference proteome</keyword>
<dbReference type="InterPro" id="IPR051704">
    <property type="entry name" value="FAD_aromatic-hydroxylase"/>
</dbReference>
<proteinExistence type="predicted"/>
<dbReference type="PANTHER" id="PTHR46865">
    <property type="entry name" value="OXIDOREDUCTASE-RELATED"/>
    <property type="match status" value="1"/>
</dbReference>
<reference evidence="2 3" key="1">
    <citation type="submission" date="2019-03" db="EMBL/GenBank/DDBJ databases">
        <title>Draft genome sequences of novel Actinobacteria.</title>
        <authorList>
            <person name="Sahin N."/>
            <person name="Ay H."/>
            <person name="Saygin H."/>
        </authorList>
    </citation>
    <scope>NUCLEOTIDE SEQUENCE [LARGE SCALE GENOMIC DNA]</scope>
    <source>
        <strain evidence="2 3">6K102</strain>
    </source>
</reference>
<dbReference type="SUPFAM" id="SSF51905">
    <property type="entry name" value="FAD/NAD(P)-binding domain"/>
    <property type="match status" value="1"/>
</dbReference>
<comment type="caution">
    <text evidence="2">The sequence shown here is derived from an EMBL/GenBank/DDBJ whole genome shotgun (WGS) entry which is preliminary data.</text>
</comment>
<organism evidence="2 3">
    <name type="scientific">Nonomuraea mesophila</name>
    <dbReference type="NCBI Taxonomy" id="2530382"/>
    <lineage>
        <taxon>Bacteria</taxon>
        <taxon>Bacillati</taxon>
        <taxon>Actinomycetota</taxon>
        <taxon>Actinomycetes</taxon>
        <taxon>Streptosporangiales</taxon>
        <taxon>Streptosporangiaceae</taxon>
        <taxon>Nonomuraea</taxon>
    </lineage>
</organism>
<dbReference type="Gene3D" id="3.30.9.10">
    <property type="entry name" value="D-Amino Acid Oxidase, subunit A, domain 2"/>
    <property type="match status" value="1"/>
</dbReference>
<gene>
    <name evidence="2" type="ORF">E1295_18185</name>
</gene>
<evidence type="ECO:0000259" key="1">
    <source>
        <dbReference type="Pfam" id="PF01494"/>
    </source>
</evidence>
<dbReference type="InterPro" id="IPR036188">
    <property type="entry name" value="FAD/NAD-bd_sf"/>
</dbReference>
<dbReference type="AlphaFoldDB" id="A0A4R5FIE2"/>
<evidence type="ECO:0000313" key="2">
    <source>
        <dbReference type="EMBL" id="TDE51533.1"/>
    </source>
</evidence>
<dbReference type="Pfam" id="PF01494">
    <property type="entry name" value="FAD_binding_3"/>
    <property type="match status" value="1"/>
</dbReference>
<protein>
    <submittedName>
        <fullName evidence="2">FAD-dependent oxidoreductase</fullName>
    </submittedName>
</protein>
<dbReference type="EMBL" id="SMLD01000042">
    <property type="protein sequence ID" value="TDE51533.1"/>
    <property type="molecule type" value="Genomic_DNA"/>
</dbReference>
<dbReference type="InterPro" id="IPR002938">
    <property type="entry name" value="FAD-bd"/>
</dbReference>
<accession>A0A4R5FIE2</accession>
<evidence type="ECO:0000313" key="3">
    <source>
        <dbReference type="Proteomes" id="UP000295136"/>
    </source>
</evidence>
<dbReference type="PANTHER" id="PTHR46865:SF8">
    <property type="entry name" value="POSSIBLE OXIDOREDUCTASE"/>
    <property type="match status" value="1"/>
</dbReference>
<sequence>MIMKVVIVGAGIAGLAAAVQLHRAGWEVIVLEHAPRLRDGGYVVNFSGLGYEAADRMGILPALEGHRVVYDWITHMNASGRCARISARAQDALGGNQSYNLMRGDIERALFDALDGGVDIRYGCTVSHVEQLGDGVRAWLSDGTVERADLLIGADGLHSTVRRLVFGPEERFRHDLHYLVAVLALDTAPAGLAPRTSTSLNVEGRQVAVANVPGRGALALFSHRTTAQEAELSAGARATLPRIYGDLGWVVPELLARMPDDGSGYFDAVSQIRMERWSKGRVVLLGDAAWCVTLFAGAGSSLAVGGADLLATCLEQAGRVEDALQDWEARLRLQVVSKQKGRRSIHRLLSLLADPHGEIEVFDGEPVGLAVPAGAEAAC</sequence>
<dbReference type="GO" id="GO:0071949">
    <property type="term" value="F:FAD binding"/>
    <property type="evidence" value="ECO:0007669"/>
    <property type="project" value="InterPro"/>
</dbReference>